<dbReference type="Proteomes" id="UP000051295">
    <property type="component" value="Unassembled WGS sequence"/>
</dbReference>
<accession>A0A0T5NY76</accession>
<dbReference type="InterPro" id="IPR030395">
    <property type="entry name" value="GP_PDE_dom"/>
</dbReference>
<evidence type="ECO:0000259" key="1">
    <source>
        <dbReference type="PROSITE" id="PS51704"/>
    </source>
</evidence>
<dbReference type="PANTHER" id="PTHR46211:SF1">
    <property type="entry name" value="GLYCEROPHOSPHODIESTER PHOSPHODIESTERASE, CYTOPLASMIC"/>
    <property type="match status" value="1"/>
</dbReference>
<dbReference type="Gene3D" id="3.20.20.190">
    <property type="entry name" value="Phosphatidylinositol (PI) phosphodiesterase"/>
    <property type="match status" value="1"/>
</dbReference>
<evidence type="ECO:0000313" key="3">
    <source>
        <dbReference type="Proteomes" id="UP000051295"/>
    </source>
</evidence>
<dbReference type="PATRIC" id="fig|1641875.4.peg.2980"/>
<dbReference type="PROSITE" id="PS51704">
    <property type="entry name" value="GP_PDE"/>
    <property type="match status" value="1"/>
</dbReference>
<name>A0A0T5NY76_9RHOB</name>
<gene>
    <name evidence="2" type="ORF">XM53_04815</name>
</gene>
<dbReference type="SUPFAM" id="SSF51695">
    <property type="entry name" value="PLC-like phosphodiesterases"/>
    <property type="match status" value="1"/>
</dbReference>
<protein>
    <submittedName>
        <fullName evidence="2">Phosphodiesterase</fullName>
    </submittedName>
</protein>
<dbReference type="OrthoDB" id="384721at2"/>
<dbReference type="EMBL" id="LAXJ01000003">
    <property type="protein sequence ID" value="KRS13880.1"/>
    <property type="molecule type" value="Genomic_DNA"/>
</dbReference>
<dbReference type="GO" id="GO:0006629">
    <property type="term" value="P:lipid metabolic process"/>
    <property type="evidence" value="ECO:0007669"/>
    <property type="project" value="InterPro"/>
</dbReference>
<dbReference type="Pfam" id="PF03009">
    <property type="entry name" value="GDPD"/>
    <property type="match status" value="1"/>
</dbReference>
<evidence type="ECO:0000313" key="2">
    <source>
        <dbReference type="EMBL" id="KRS13880.1"/>
    </source>
</evidence>
<dbReference type="GO" id="GO:0008081">
    <property type="term" value="F:phosphoric diester hydrolase activity"/>
    <property type="evidence" value="ECO:0007669"/>
    <property type="project" value="InterPro"/>
</dbReference>
<dbReference type="PANTHER" id="PTHR46211">
    <property type="entry name" value="GLYCEROPHOSPHORYL DIESTER PHOSPHODIESTERASE"/>
    <property type="match status" value="1"/>
</dbReference>
<dbReference type="InterPro" id="IPR017946">
    <property type="entry name" value="PLC-like_Pdiesterase_TIM-brl"/>
</dbReference>
<comment type="caution">
    <text evidence="2">The sequence shown here is derived from an EMBL/GenBank/DDBJ whole genome shotgun (WGS) entry which is preliminary data.</text>
</comment>
<keyword evidence="3" id="KW-1185">Reference proteome</keyword>
<reference evidence="2 3" key="1">
    <citation type="submission" date="2015-04" db="EMBL/GenBank/DDBJ databases">
        <title>The draft genome sequence of Roseovarius sp.R12b.</title>
        <authorList>
            <person name="Li G."/>
            <person name="Lai Q."/>
            <person name="Shao Z."/>
            <person name="Yan P."/>
        </authorList>
    </citation>
    <scope>NUCLEOTIDE SEQUENCE [LARGE SCALE GENOMIC DNA]</scope>
    <source>
        <strain evidence="2 3">R12B</strain>
    </source>
</reference>
<dbReference type="RefSeq" id="WP_057790831.1">
    <property type="nucleotide sequence ID" value="NZ_LAXJ01000003.1"/>
</dbReference>
<sequence length="255" mass="27583">MTRLDPSFLRAPLAHRALHDVGDGRPENSRAAISAAIRHGYGIEIDLQLSRDGAAMVFHDYDLRRLTGQAGPVQQREAAELGRVALLGGDEGIPTLPEVLDLVGGRVPLLIELKDQHGQMGQTDGRLEAATAVALQGYGGPVAVMSFNPEMMVAMRDLAPAVVRGIVSCDYDAGDWTLLRAEVRERLRDIPDYDRAGASFLSHQAQDLGRARVAELQGAGADVLCWTIRSPEEEAEARRVAQNITFEGYLPAIPA</sequence>
<dbReference type="AlphaFoldDB" id="A0A0T5NY76"/>
<feature type="domain" description="GP-PDE" evidence="1">
    <location>
        <begin position="10"/>
        <end position="255"/>
    </location>
</feature>
<organism evidence="2 3">
    <name type="scientific">Roseovarius atlanticus</name>
    <dbReference type="NCBI Taxonomy" id="1641875"/>
    <lineage>
        <taxon>Bacteria</taxon>
        <taxon>Pseudomonadati</taxon>
        <taxon>Pseudomonadota</taxon>
        <taxon>Alphaproteobacteria</taxon>
        <taxon>Rhodobacterales</taxon>
        <taxon>Roseobacteraceae</taxon>
        <taxon>Roseovarius</taxon>
    </lineage>
</organism>
<proteinExistence type="predicted"/>
<dbReference type="STRING" id="1641875.XM53_04815"/>